<keyword evidence="2" id="KW-1185">Reference proteome</keyword>
<gene>
    <name evidence="1" type="ORF">PAXRUDRAFT_832981</name>
</gene>
<evidence type="ECO:0000313" key="2">
    <source>
        <dbReference type="Proteomes" id="UP000054538"/>
    </source>
</evidence>
<reference evidence="1 2" key="1">
    <citation type="submission" date="2014-04" db="EMBL/GenBank/DDBJ databases">
        <authorList>
            <consortium name="DOE Joint Genome Institute"/>
            <person name="Kuo A."/>
            <person name="Kohler A."/>
            <person name="Jargeat P."/>
            <person name="Nagy L.G."/>
            <person name="Floudas D."/>
            <person name="Copeland A."/>
            <person name="Barry K.W."/>
            <person name="Cichocki N."/>
            <person name="Veneault-Fourrey C."/>
            <person name="LaButti K."/>
            <person name="Lindquist E.A."/>
            <person name="Lipzen A."/>
            <person name="Lundell T."/>
            <person name="Morin E."/>
            <person name="Murat C."/>
            <person name="Sun H."/>
            <person name="Tunlid A."/>
            <person name="Henrissat B."/>
            <person name="Grigoriev I.V."/>
            <person name="Hibbett D.S."/>
            <person name="Martin F."/>
            <person name="Nordberg H.P."/>
            <person name="Cantor M.N."/>
            <person name="Hua S.X."/>
        </authorList>
    </citation>
    <scope>NUCLEOTIDE SEQUENCE [LARGE SCALE GENOMIC DNA]</scope>
    <source>
        <strain evidence="1 2">Ve08.2h10</strain>
    </source>
</reference>
<dbReference type="AlphaFoldDB" id="A0A0D0CZW9"/>
<dbReference type="EMBL" id="KN825834">
    <property type="protein sequence ID" value="KIK81243.1"/>
    <property type="molecule type" value="Genomic_DNA"/>
</dbReference>
<proteinExistence type="predicted"/>
<evidence type="ECO:0000313" key="1">
    <source>
        <dbReference type="EMBL" id="KIK81243.1"/>
    </source>
</evidence>
<name>A0A0D0CZW9_9AGAM</name>
<protein>
    <submittedName>
        <fullName evidence="1">Uncharacterized protein</fullName>
    </submittedName>
</protein>
<dbReference type="Proteomes" id="UP000054538">
    <property type="component" value="Unassembled WGS sequence"/>
</dbReference>
<accession>A0A0D0CZW9</accession>
<organism evidence="1 2">
    <name type="scientific">Paxillus rubicundulus Ve08.2h10</name>
    <dbReference type="NCBI Taxonomy" id="930991"/>
    <lineage>
        <taxon>Eukaryota</taxon>
        <taxon>Fungi</taxon>
        <taxon>Dikarya</taxon>
        <taxon>Basidiomycota</taxon>
        <taxon>Agaricomycotina</taxon>
        <taxon>Agaricomycetes</taxon>
        <taxon>Agaricomycetidae</taxon>
        <taxon>Boletales</taxon>
        <taxon>Paxilineae</taxon>
        <taxon>Paxillaceae</taxon>
        <taxon>Paxillus</taxon>
    </lineage>
</organism>
<dbReference type="InParanoid" id="A0A0D0CZW9"/>
<sequence length="56" mass="6424">MTASPCHSWSRLCFYSGSYDPYIPLEVSKRYLAKDIQWWVVVHEQSRINSCAGLGS</sequence>
<reference evidence="2" key="2">
    <citation type="submission" date="2015-01" db="EMBL/GenBank/DDBJ databases">
        <title>Evolutionary Origins and Diversification of the Mycorrhizal Mutualists.</title>
        <authorList>
            <consortium name="DOE Joint Genome Institute"/>
            <consortium name="Mycorrhizal Genomics Consortium"/>
            <person name="Kohler A."/>
            <person name="Kuo A."/>
            <person name="Nagy L.G."/>
            <person name="Floudas D."/>
            <person name="Copeland A."/>
            <person name="Barry K.W."/>
            <person name="Cichocki N."/>
            <person name="Veneault-Fourrey C."/>
            <person name="LaButti K."/>
            <person name="Lindquist E.A."/>
            <person name="Lipzen A."/>
            <person name="Lundell T."/>
            <person name="Morin E."/>
            <person name="Murat C."/>
            <person name="Riley R."/>
            <person name="Ohm R."/>
            <person name="Sun H."/>
            <person name="Tunlid A."/>
            <person name="Henrissat B."/>
            <person name="Grigoriev I.V."/>
            <person name="Hibbett D.S."/>
            <person name="Martin F."/>
        </authorList>
    </citation>
    <scope>NUCLEOTIDE SEQUENCE [LARGE SCALE GENOMIC DNA]</scope>
    <source>
        <strain evidence="2">Ve08.2h10</strain>
    </source>
</reference>
<dbReference type="HOGENOM" id="CLU_3014803_0_0_1"/>